<name>A0ACC1JVN3_9FUNG</name>
<evidence type="ECO:0000313" key="1">
    <source>
        <dbReference type="EMBL" id="KAJ2768195.1"/>
    </source>
</evidence>
<protein>
    <submittedName>
        <fullName evidence="1">Translational activator of GCN4</fullName>
    </submittedName>
</protein>
<accession>A0ACC1JVN3</accession>
<gene>
    <name evidence="1" type="primary">GCN1_2</name>
    <name evidence="1" type="ORF">IWQ57_003639</name>
</gene>
<keyword evidence="2" id="KW-1185">Reference proteome</keyword>
<sequence>DVAFSWKAQLDGLSGRIAVSGVNSRCAALEGELAQLIAEHPLEDKELVAVLATLKRTIGLYVDRASRAAVLTVLRRLAAAKPQVFAKAVAAVLDPVVEGLQPKKTAHPDAIPSPLAPRFVLLPWITLALAVPVSLAGTKPADLPGDAAWKRLVTLAARLLWGIAPARPGGSDTKAASMSRSAHCEVWRMLRGAPELIQPMLTVLTADADTGEAAVVLVGNIVSTATRLGTADALQAVEAAKDAIVGMIDRVLVNAKTPVSYSSVADLGDFLRGHVGSEFDGRFRASISKMLVRAPECVLPTCLWLLQALGSDSVDVSAMYLEVFADPLASNMLKSTNASVRGAAVDLLAHLSGTPATVEAATAAAQILIKPMEQGRYTQPEQRVAAYTLLGGVHAGPDNGWASSVVILPALVRMAARETQEEPVAALFAAIGAHFRAIADQLDAAASDTASAAYKQCEAAVREFADAAAKGLALPDRSAVVRHAWVALALGEPLWGWAAAGDRTAHPWMKAHVAPLVQALAKTAEKAAADPLAAPTSMLDAHVGLALALRLGPVLAPEAIDAGRLVALASGREKSLVLWDKAYHKCTRASEGAWVLRSARMLFAGGCSDPRLGELLIWAICHPASPALETTRAALGVLADMSRTEPARLWQALSPALFAGMTAALNGSEPGCDWPAVISAAAAGVLAAKAPSETVSSLLVAMALACHHPAAVGALGRSSLWISLVQRAGADPAELCCSHLPALKQSVREAMAGEFGGAAFEAATHLIRDLVLIGGGSVAGQLLEFAHQDIDPAVLGSITDEDIAIWRSPAGQLYFDPIQAKEKAAAGRGGGKGNKADAWAEQLQAEVARKKNQAPKLSKLEQELVAKQEAKESAARERVGTAHAGLRRGLALVRAVVGSGAGGVSDVMLDVVRVVVERAIVGGAAASETLAGSDILATVELMAAAADGLPEALRLPVAMGLLRARGLEAVVPAGWRQESMEDLATRVYFRLRMSCEATPLPPAGFNFLLAFMQ</sequence>
<evidence type="ECO:0000313" key="2">
    <source>
        <dbReference type="Proteomes" id="UP001140234"/>
    </source>
</evidence>
<proteinExistence type="predicted"/>
<organism evidence="1 2">
    <name type="scientific">Coemansia nantahalensis</name>
    <dbReference type="NCBI Taxonomy" id="2789366"/>
    <lineage>
        <taxon>Eukaryota</taxon>
        <taxon>Fungi</taxon>
        <taxon>Fungi incertae sedis</taxon>
        <taxon>Zoopagomycota</taxon>
        <taxon>Kickxellomycotina</taxon>
        <taxon>Kickxellomycetes</taxon>
        <taxon>Kickxellales</taxon>
        <taxon>Kickxellaceae</taxon>
        <taxon>Coemansia</taxon>
    </lineage>
</organism>
<comment type="caution">
    <text evidence="1">The sequence shown here is derived from an EMBL/GenBank/DDBJ whole genome shotgun (WGS) entry which is preliminary data.</text>
</comment>
<feature type="non-terminal residue" evidence="1">
    <location>
        <position position="1013"/>
    </location>
</feature>
<dbReference type="Proteomes" id="UP001140234">
    <property type="component" value="Unassembled WGS sequence"/>
</dbReference>
<feature type="non-terminal residue" evidence="1">
    <location>
        <position position="1"/>
    </location>
</feature>
<reference evidence="1" key="1">
    <citation type="submission" date="2022-07" db="EMBL/GenBank/DDBJ databases">
        <title>Phylogenomic reconstructions and comparative analyses of Kickxellomycotina fungi.</title>
        <authorList>
            <person name="Reynolds N.K."/>
            <person name="Stajich J.E."/>
            <person name="Barry K."/>
            <person name="Grigoriev I.V."/>
            <person name="Crous P."/>
            <person name="Smith M.E."/>
        </authorList>
    </citation>
    <scope>NUCLEOTIDE SEQUENCE</scope>
    <source>
        <strain evidence="1">CBS 109366</strain>
    </source>
</reference>
<dbReference type="EMBL" id="JANBUJ010001236">
    <property type="protein sequence ID" value="KAJ2768195.1"/>
    <property type="molecule type" value="Genomic_DNA"/>
</dbReference>